<accession>A0A7S2XED3</accession>
<name>A0A7S2XED3_9EUKA</name>
<dbReference type="AlphaFoldDB" id="A0A7S2XED3"/>
<proteinExistence type="predicted"/>
<gene>
    <name evidence="2" type="ORF">LSP00402_LOCUS17235</name>
</gene>
<sequence>MIDSSNDLIKLGAASRQDQGCEGNDLDHVELVANYVFDLGGGGGGGAGSKTKKKNDNDKDASPGTTTVELTAAVAELLPSLNNMMEKEIELLSMLTDGSAIMDHMEDLYFYALQRVIIKEITDARADKIS</sequence>
<evidence type="ECO:0000256" key="1">
    <source>
        <dbReference type="SAM" id="MobiDB-lite"/>
    </source>
</evidence>
<feature type="region of interest" description="Disordered" evidence="1">
    <location>
        <begin position="44"/>
        <end position="66"/>
    </location>
</feature>
<organism evidence="2">
    <name type="scientific">Lotharella oceanica</name>
    <dbReference type="NCBI Taxonomy" id="641309"/>
    <lineage>
        <taxon>Eukaryota</taxon>
        <taxon>Sar</taxon>
        <taxon>Rhizaria</taxon>
        <taxon>Cercozoa</taxon>
        <taxon>Chlorarachniophyceae</taxon>
        <taxon>Lotharella</taxon>
    </lineage>
</organism>
<dbReference type="EMBL" id="HBHP01027850">
    <property type="protein sequence ID" value="CAD9773244.1"/>
    <property type="molecule type" value="Transcribed_RNA"/>
</dbReference>
<evidence type="ECO:0000313" key="2">
    <source>
        <dbReference type="EMBL" id="CAD9773244.1"/>
    </source>
</evidence>
<protein>
    <submittedName>
        <fullName evidence="2">Uncharacterized protein</fullName>
    </submittedName>
</protein>
<reference evidence="2" key="1">
    <citation type="submission" date="2021-01" db="EMBL/GenBank/DDBJ databases">
        <authorList>
            <person name="Corre E."/>
            <person name="Pelletier E."/>
            <person name="Niang G."/>
            <person name="Scheremetjew M."/>
            <person name="Finn R."/>
            <person name="Kale V."/>
            <person name="Holt S."/>
            <person name="Cochrane G."/>
            <person name="Meng A."/>
            <person name="Brown T."/>
            <person name="Cohen L."/>
        </authorList>
    </citation>
    <scope>NUCLEOTIDE SEQUENCE</scope>
    <source>
        <strain evidence="2">CCMP622</strain>
    </source>
</reference>